<reference evidence="1 2" key="1">
    <citation type="submission" date="2019-03" db="EMBL/GenBank/DDBJ databases">
        <title>An improved genome assembly of the fluke Schistosoma japonicum.</title>
        <authorList>
            <person name="Hu W."/>
            <person name="Luo F."/>
            <person name="Yin M."/>
            <person name="Mo X."/>
            <person name="Sun C."/>
            <person name="Wu Q."/>
            <person name="Zhu B."/>
            <person name="Xiang M."/>
            <person name="Wang J."/>
            <person name="Wang Y."/>
            <person name="Zhang T."/>
            <person name="Xu B."/>
            <person name="Zheng H."/>
            <person name="Feng Z."/>
        </authorList>
    </citation>
    <scope>NUCLEOTIDE SEQUENCE [LARGE SCALE GENOMIC DNA]</scope>
    <source>
        <strain evidence="1">HuSjv2</strain>
        <tissue evidence="1">Worms</tissue>
    </source>
</reference>
<evidence type="ECO:0000313" key="2">
    <source>
        <dbReference type="Proteomes" id="UP000311919"/>
    </source>
</evidence>
<name>A0A4Z2D7G0_SCHJA</name>
<dbReference type="OrthoDB" id="9985779at2759"/>
<accession>A0A4Z2D7G0</accession>
<keyword evidence="2" id="KW-1185">Reference proteome</keyword>
<feature type="non-terminal residue" evidence="1">
    <location>
        <position position="1"/>
    </location>
</feature>
<gene>
    <name evidence="1" type="ORF">EWB00_003809</name>
</gene>
<protein>
    <submittedName>
        <fullName evidence="1">Uncharacterized protein</fullName>
    </submittedName>
</protein>
<evidence type="ECO:0000313" key="1">
    <source>
        <dbReference type="EMBL" id="TNN12376.1"/>
    </source>
</evidence>
<organism evidence="1 2">
    <name type="scientific">Schistosoma japonicum</name>
    <name type="common">Blood fluke</name>
    <dbReference type="NCBI Taxonomy" id="6182"/>
    <lineage>
        <taxon>Eukaryota</taxon>
        <taxon>Metazoa</taxon>
        <taxon>Spiralia</taxon>
        <taxon>Lophotrochozoa</taxon>
        <taxon>Platyhelminthes</taxon>
        <taxon>Trematoda</taxon>
        <taxon>Digenea</taxon>
        <taxon>Strigeidida</taxon>
        <taxon>Schistosomatoidea</taxon>
        <taxon>Schistosomatidae</taxon>
        <taxon>Schistosoma</taxon>
    </lineage>
</organism>
<dbReference type="Proteomes" id="UP000311919">
    <property type="component" value="Unassembled WGS sequence"/>
</dbReference>
<dbReference type="STRING" id="6182.A0A4Z2D7G0"/>
<dbReference type="EMBL" id="SKCS01000234">
    <property type="protein sequence ID" value="TNN12376.1"/>
    <property type="molecule type" value="Genomic_DNA"/>
</dbReference>
<dbReference type="AlphaFoldDB" id="A0A4Z2D7G0"/>
<sequence>CKANCLRLFNNPEEQRAFHKKWTDEKFTDLDWYTCFSDSDGKCSSRCFAACDFPSTECLNRCTTFVHPGTSIYTEDLKNYLPLRRFGYVYCFVIYQRHFADLTTGVHTQNIKAYRSHLKKVLELYGLEPHE</sequence>
<comment type="caution">
    <text evidence="1">The sequence shown here is derived from an EMBL/GenBank/DDBJ whole genome shotgun (WGS) entry which is preliminary data.</text>
</comment>
<proteinExistence type="predicted"/>